<keyword evidence="5 9" id="KW-0133">Cell shape</keyword>
<feature type="active site" description="Nucleophile" evidence="9">
    <location>
        <position position="129"/>
    </location>
</feature>
<evidence type="ECO:0000256" key="4">
    <source>
        <dbReference type="ARBA" id="ARBA00022801"/>
    </source>
</evidence>
<dbReference type="GO" id="GO:0071972">
    <property type="term" value="F:peptidoglycan L,D-transpeptidase activity"/>
    <property type="evidence" value="ECO:0007669"/>
    <property type="project" value="TreeGrafter"/>
</dbReference>
<dbReference type="CDD" id="cd16913">
    <property type="entry name" value="YkuD_like"/>
    <property type="match status" value="1"/>
</dbReference>
<dbReference type="GO" id="GO:0071555">
    <property type="term" value="P:cell wall organization"/>
    <property type="evidence" value="ECO:0007669"/>
    <property type="project" value="UniProtKB-UniRule"/>
</dbReference>
<dbReference type="PROSITE" id="PS52029">
    <property type="entry name" value="LD_TPASE"/>
    <property type="match status" value="1"/>
</dbReference>
<comment type="pathway">
    <text evidence="8">Glycan biosynthesis.</text>
</comment>
<feature type="domain" description="L,D-TPase catalytic" evidence="11">
    <location>
        <begin position="31"/>
        <end position="153"/>
    </location>
</feature>
<dbReference type="InterPro" id="IPR005490">
    <property type="entry name" value="LD_TPept_cat_dom"/>
</dbReference>
<evidence type="ECO:0000256" key="5">
    <source>
        <dbReference type="ARBA" id="ARBA00022960"/>
    </source>
</evidence>
<gene>
    <name evidence="12" type="ORF">GXN76_13220</name>
</gene>
<organism evidence="12 13">
    <name type="scientific">Kroppenstedtia pulmonis</name>
    <dbReference type="NCBI Taxonomy" id="1380685"/>
    <lineage>
        <taxon>Bacteria</taxon>
        <taxon>Bacillati</taxon>
        <taxon>Bacillota</taxon>
        <taxon>Bacilli</taxon>
        <taxon>Bacillales</taxon>
        <taxon>Thermoactinomycetaceae</taxon>
        <taxon>Kroppenstedtia</taxon>
    </lineage>
</organism>
<evidence type="ECO:0000259" key="11">
    <source>
        <dbReference type="PROSITE" id="PS52029"/>
    </source>
</evidence>
<keyword evidence="13" id="KW-1185">Reference proteome</keyword>
<dbReference type="GO" id="GO:0018104">
    <property type="term" value="P:peptidoglycan-protein cross-linking"/>
    <property type="evidence" value="ECO:0007669"/>
    <property type="project" value="TreeGrafter"/>
</dbReference>
<dbReference type="RefSeq" id="WP_173223907.1">
    <property type="nucleotide sequence ID" value="NZ_CP048104.1"/>
</dbReference>
<feature type="domain" description="SH3b" evidence="10">
    <location>
        <begin position="165"/>
        <end position="228"/>
    </location>
</feature>
<keyword evidence="3" id="KW-0808">Transferase</keyword>
<dbReference type="PANTHER" id="PTHR30582">
    <property type="entry name" value="L,D-TRANSPEPTIDASE"/>
    <property type="match status" value="1"/>
</dbReference>
<dbReference type="PROSITE" id="PS51781">
    <property type="entry name" value="SH3B"/>
    <property type="match status" value="1"/>
</dbReference>
<dbReference type="InterPro" id="IPR003646">
    <property type="entry name" value="SH3-like_bac-type"/>
</dbReference>
<sequence length="228" mass="25083">MKWRIGLPAFLVAGILILSWTVPNAEAAGSVHIVINKTTNQLKLYQNGTLRKVYPVATGKTESQTPEGTFPLITKFMKPGWKNIPGGVPENPLGERWLGLKVKGDQGRTYGIHGTNRPASVGTYVSNGCIRMYNRDVRELYRLVPLGTKVTIHKEQEKEVWKPASGKIKVTVSTARIRSNPSLQSGVMDTATEGTILSLIRSSDSWFQVQLPEGKTGYIHTSVGSPLR</sequence>
<keyword evidence="4" id="KW-0378">Hydrolase</keyword>
<dbReference type="InterPro" id="IPR038063">
    <property type="entry name" value="Transpep_catalytic_dom"/>
</dbReference>
<keyword evidence="6 9" id="KW-0573">Peptidoglycan synthesis</keyword>
<comment type="similarity">
    <text evidence="2">Belongs to the YkuD family.</text>
</comment>
<evidence type="ECO:0000259" key="10">
    <source>
        <dbReference type="PROSITE" id="PS51781"/>
    </source>
</evidence>
<dbReference type="UniPathway" id="UPA00219"/>
<evidence type="ECO:0000256" key="1">
    <source>
        <dbReference type="ARBA" id="ARBA00004752"/>
    </source>
</evidence>
<dbReference type="Proteomes" id="UP000503088">
    <property type="component" value="Chromosome"/>
</dbReference>
<evidence type="ECO:0000256" key="8">
    <source>
        <dbReference type="ARBA" id="ARBA00060592"/>
    </source>
</evidence>
<dbReference type="Gene3D" id="2.40.440.10">
    <property type="entry name" value="L,D-transpeptidase catalytic domain-like"/>
    <property type="match status" value="1"/>
</dbReference>
<comment type="pathway">
    <text evidence="1 9">Cell wall biogenesis; peptidoglycan biosynthesis.</text>
</comment>
<dbReference type="Gene3D" id="2.30.30.40">
    <property type="entry name" value="SH3 Domains"/>
    <property type="match status" value="1"/>
</dbReference>
<dbReference type="FunFam" id="2.40.440.10:FF:000003">
    <property type="entry name" value="L,D-transpeptidase YciB"/>
    <property type="match status" value="1"/>
</dbReference>
<accession>A0A7D3Y1H2</accession>
<dbReference type="GO" id="GO:0016740">
    <property type="term" value="F:transferase activity"/>
    <property type="evidence" value="ECO:0007669"/>
    <property type="project" value="UniProtKB-KW"/>
</dbReference>
<dbReference type="EMBL" id="CP048104">
    <property type="protein sequence ID" value="QKG85340.1"/>
    <property type="molecule type" value="Genomic_DNA"/>
</dbReference>
<dbReference type="GO" id="GO:0008360">
    <property type="term" value="P:regulation of cell shape"/>
    <property type="evidence" value="ECO:0007669"/>
    <property type="project" value="UniProtKB-UniRule"/>
</dbReference>
<dbReference type="InterPro" id="IPR050979">
    <property type="entry name" value="LD-transpeptidase"/>
</dbReference>
<keyword evidence="7 9" id="KW-0961">Cell wall biogenesis/degradation</keyword>
<dbReference type="Pfam" id="PF08239">
    <property type="entry name" value="SH3_3"/>
    <property type="match status" value="1"/>
</dbReference>
<evidence type="ECO:0000256" key="3">
    <source>
        <dbReference type="ARBA" id="ARBA00022679"/>
    </source>
</evidence>
<feature type="active site" description="Proton donor/acceptor" evidence="9">
    <location>
        <position position="113"/>
    </location>
</feature>
<proteinExistence type="inferred from homology"/>
<dbReference type="SMART" id="SM00287">
    <property type="entry name" value="SH3b"/>
    <property type="match status" value="1"/>
</dbReference>
<dbReference type="SUPFAM" id="SSF141523">
    <property type="entry name" value="L,D-transpeptidase catalytic domain-like"/>
    <property type="match status" value="1"/>
</dbReference>
<protein>
    <submittedName>
        <fullName evidence="12">L,D-transpeptidase family protein</fullName>
    </submittedName>
</protein>
<evidence type="ECO:0000256" key="9">
    <source>
        <dbReference type="PROSITE-ProRule" id="PRU01373"/>
    </source>
</evidence>
<evidence type="ECO:0000313" key="13">
    <source>
        <dbReference type="Proteomes" id="UP000503088"/>
    </source>
</evidence>
<evidence type="ECO:0000313" key="12">
    <source>
        <dbReference type="EMBL" id="QKG85340.1"/>
    </source>
</evidence>
<dbReference type="GO" id="GO:0005576">
    <property type="term" value="C:extracellular region"/>
    <property type="evidence" value="ECO:0007669"/>
    <property type="project" value="TreeGrafter"/>
</dbReference>
<dbReference type="AlphaFoldDB" id="A0A7D3Y1H2"/>
<dbReference type="KEGG" id="kpul:GXN76_13220"/>
<name>A0A7D3Y1H2_9BACL</name>
<evidence type="ECO:0000256" key="6">
    <source>
        <dbReference type="ARBA" id="ARBA00022984"/>
    </source>
</evidence>
<evidence type="ECO:0000256" key="7">
    <source>
        <dbReference type="ARBA" id="ARBA00023316"/>
    </source>
</evidence>
<dbReference type="PANTHER" id="PTHR30582:SF4">
    <property type="entry name" value="L,D-TRANSPEPTIDASE YQJB-RELATED"/>
    <property type="match status" value="1"/>
</dbReference>
<reference evidence="12 13" key="1">
    <citation type="submission" date="2020-01" db="EMBL/GenBank/DDBJ databases">
        <authorList>
            <person name="Gulvik C.A."/>
            <person name="Batra D.G."/>
        </authorList>
    </citation>
    <scope>NUCLEOTIDE SEQUENCE [LARGE SCALE GENOMIC DNA]</scope>
    <source>
        <strain evidence="12 13">W9323</strain>
    </source>
</reference>
<dbReference type="Pfam" id="PF03734">
    <property type="entry name" value="YkuD"/>
    <property type="match status" value="1"/>
</dbReference>
<evidence type="ECO:0000256" key="2">
    <source>
        <dbReference type="ARBA" id="ARBA00005992"/>
    </source>
</evidence>